<protein>
    <submittedName>
        <fullName evidence="2">(rape) hypothetical protein</fullName>
    </submittedName>
</protein>
<dbReference type="EMBL" id="JAGKQM010000013">
    <property type="protein sequence ID" value="KAH0893677.1"/>
    <property type="molecule type" value="Genomic_DNA"/>
</dbReference>
<dbReference type="AlphaFoldDB" id="A0A816IRG2"/>
<organism evidence="2">
    <name type="scientific">Brassica napus</name>
    <name type="common">Rape</name>
    <dbReference type="NCBI Taxonomy" id="3708"/>
    <lineage>
        <taxon>Eukaryota</taxon>
        <taxon>Viridiplantae</taxon>
        <taxon>Streptophyta</taxon>
        <taxon>Embryophyta</taxon>
        <taxon>Tracheophyta</taxon>
        <taxon>Spermatophyta</taxon>
        <taxon>Magnoliopsida</taxon>
        <taxon>eudicotyledons</taxon>
        <taxon>Gunneridae</taxon>
        <taxon>Pentapetalae</taxon>
        <taxon>rosids</taxon>
        <taxon>malvids</taxon>
        <taxon>Brassicales</taxon>
        <taxon>Brassicaceae</taxon>
        <taxon>Brassiceae</taxon>
        <taxon>Brassica</taxon>
    </lineage>
</organism>
<name>A0A816IRG2_BRANA</name>
<evidence type="ECO:0000313" key="3">
    <source>
        <dbReference type="EMBL" id="KAH0893677.1"/>
    </source>
</evidence>
<accession>A0A816IRG2</accession>
<evidence type="ECO:0000256" key="1">
    <source>
        <dbReference type="SAM" id="MobiDB-lite"/>
    </source>
</evidence>
<dbReference type="Proteomes" id="UP001295469">
    <property type="component" value="Chromosome C03"/>
</dbReference>
<dbReference type="EMBL" id="HG994367">
    <property type="protein sequence ID" value="CAF1709582.1"/>
    <property type="molecule type" value="Genomic_DNA"/>
</dbReference>
<reference evidence="2" key="1">
    <citation type="submission" date="2021-01" db="EMBL/GenBank/DDBJ databases">
        <authorList>
            <consortium name="Genoscope - CEA"/>
            <person name="William W."/>
        </authorList>
    </citation>
    <scope>NUCLEOTIDE SEQUENCE</scope>
</reference>
<dbReference type="Proteomes" id="UP000824890">
    <property type="component" value="Unassembled WGS sequence"/>
</dbReference>
<proteinExistence type="predicted"/>
<evidence type="ECO:0000313" key="2">
    <source>
        <dbReference type="EMBL" id="CAF1709582.1"/>
    </source>
</evidence>
<gene>
    <name evidence="2" type="ORF">DARMORV10_C03P75100.1</name>
    <name evidence="3" type="ORF">HID58_056106</name>
</gene>
<dbReference type="PANTHER" id="PTHR33156:SF79">
    <property type="entry name" value="PROTEIN NUCLEAR FUSION DEFECTIVE 6, CHLOROPLASTIC_MITOCHONDRIAL"/>
    <property type="match status" value="1"/>
</dbReference>
<evidence type="ECO:0000313" key="4">
    <source>
        <dbReference type="Proteomes" id="UP000824890"/>
    </source>
</evidence>
<keyword evidence="4" id="KW-1185">Reference proteome</keyword>
<sequence>MSAARSVFRSAASRASAAASRFSTGPKPMPASASSRPAFRMPKQSPLSNRIFRSPVELSCCVETMLPYHTATASALLNSMLSASRRGWIVEGTSRSSYRLIIIVYMLS</sequence>
<feature type="compositionally biased region" description="Low complexity" evidence="1">
    <location>
        <begin position="1"/>
        <end position="23"/>
    </location>
</feature>
<reference evidence="3 4" key="2">
    <citation type="submission" date="2021-05" db="EMBL/GenBank/DDBJ databases">
        <title>Genome Assembly of Synthetic Allotetraploid Brassica napus Reveals Homoeologous Exchanges between Subgenomes.</title>
        <authorList>
            <person name="Davis J.T."/>
        </authorList>
    </citation>
    <scope>NUCLEOTIDE SEQUENCE [LARGE SCALE GENOMIC DNA]</scope>
    <source>
        <strain evidence="4">cv. Da-Ae</strain>
        <tissue evidence="3">Seedling</tissue>
    </source>
</reference>
<dbReference type="PANTHER" id="PTHR33156">
    <property type="entry name" value="OS02G0230000 PROTEIN"/>
    <property type="match status" value="1"/>
</dbReference>
<feature type="region of interest" description="Disordered" evidence="1">
    <location>
        <begin position="1"/>
        <end position="44"/>
    </location>
</feature>
<dbReference type="InterPro" id="IPR043459">
    <property type="entry name" value="NFD6/NOXY2-like"/>
</dbReference>